<dbReference type="PANTHER" id="PTHR11735">
    <property type="entry name" value="TRNA N6-ADENOSINE THREONYLCARBAMOYLTRANSFERASE"/>
    <property type="match status" value="1"/>
</dbReference>
<reference evidence="2 3" key="1">
    <citation type="journal article" date="2015" name="Genome Announc.">
        <title>Expanding the biotechnology potential of lactobacilli through comparative genomics of 213 strains and associated genera.</title>
        <authorList>
            <person name="Sun Z."/>
            <person name="Harris H.M."/>
            <person name="McCann A."/>
            <person name="Guo C."/>
            <person name="Argimon S."/>
            <person name="Zhang W."/>
            <person name="Yang X."/>
            <person name="Jeffery I.B."/>
            <person name="Cooney J.C."/>
            <person name="Kagawa T.F."/>
            <person name="Liu W."/>
            <person name="Song Y."/>
            <person name="Salvetti E."/>
            <person name="Wrobel A."/>
            <person name="Rasinkangas P."/>
            <person name="Parkhill J."/>
            <person name="Rea M.C."/>
            <person name="O'Sullivan O."/>
            <person name="Ritari J."/>
            <person name="Douillard F.P."/>
            <person name="Paul Ross R."/>
            <person name="Yang R."/>
            <person name="Briner A.E."/>
            <person name="Felis G.E."/>
            <person name="de Vos W.M."/>
            <person name="Barrangou R."/>
            <person name="Klaenhammer T.R."/>
            <person name="Caufield P.W."/>
            <person name="Cui Y."/>
            <person name="Zhang H."/>
            <person name="O'Toole P.W."/>
        </authorList>
    </citation>
    <scope>NUCLEOTIDE SEQUENCE [LARGE SCALE GENOMIC DNA]</scope>
    <source>
        <strain evidence="2 3">DSM 14340</strain>
    </source>
</reference>
<name>A0A0R1RZN0_9LACO</name>
<dbReference type="CDD" id="cd24032">
    <property type="entry name" value="ASKHA_NBD_TsaB"/>
    <property type="match status" value="1"/>
</dbReference>
<dbReference type="PANTHER" id="PTHR11735:SF11">
    <property type="entry name" value="TRNA THREONYLCARBAMOYLADENOSINE BIOSYNTHESIS PROTEIN TSAB"/>
    <property type="match status" value="1"/>
</dbReference>
<feature type="domain" description="Gcp-like" evidence="1">
    <location>
        <begin position="33"/>
        <end position="225"/>
    </location>
</feature>
<sequence>MKLLAMDTANQAVSVALLEDQQILGEMTVNIRQTHSQTLLPMIDQLLKQTKTPIETIDRFVVAQGPGSYTGLRIAVTTAKSLAWTLQKELVGLSSLALLAGNVTDRTDLIVPLFDARRENVFAGVYQWQQGRLQNVVTDQHVALSDLLAQLALLKEPVYFVGNDVAVFKAIIQTTLGSQAHFVGANQNLPHAAVLGQLGLTATPVSDIHGFGPHYLRKTEAEVNWAKTHVDQGSQAYVEQV</sequence>
<evidence type="ECO:0000313" key="3">
    <source>
        <dbReference type="Proteomes" id="UP000051264"/>
    </source>
</evidence>
<dbReference type="AlphaFoldDB" id="A0A0R1RZN0"/>
<dbReference type="GO" id="GO:0002949">
    <property type="term" value="P:tRNA threonylcarbamoyladenosine modification"/>
    <property type="evidence" value="ECO:0007669"/>
    <property type="project" value="InterPro"/>
</dbReference>
<evidence type="ECO:0000259" key="1">
    <source>
        <dbReference type="Pfam" id="PF00814"/>
    </source>
</evidence>
<dbReference type="EMBL" id="AZEX01000064">
    <property type="protein sequence ID" value="KRL58651.1"/>
    <property type="molecule type" value="Genomic_DNA"/>
</dbReference>
<gene>
    <name evidence="2" type="ORF">FC69_GL000081</name>
</gene>
<dbReference type="NCBIfam" id="TIGR03725">
    <property type="entry name" value="T6A_YeaZ"/>
    <property type="match status" value="1"/>
</dbReference>
<dbReference type="InterPro" id="IPR022496">
    <property type="entry name" value="T6A_TsaB"/>
</dbReference>
<dbReference type="Gene3D" id="3.30.420.40">
    <property type="match status" value="2"/>
</dbReference>
<dbReference type="GO" id="GO:0005829">
    <property type="term" value="C:cytosol"/>
    <property type="evidence" value="ECO:0007669"/>
    <property type="project" value="TreeGrafter"/>
</dbReference>
<dbReference type="STRING" id="1423747.FC69_GL000081"/>
<dbReference type="InterPro" id="IPR000905">
    <property type="entry name" value="Gcp-like_dom"/>
</dbReference>
<accession>A0A0R1RZN0</accession>
<dbReference type="eggNOG" id="COG1214">
    <property type="taxonomic scope" value="Bacteria"/>
</dbReference>
<proteinExistence type="predicted"/>
<evidence type="ECO:0000313" key="2">
    <source>
        <dbReference type="EMBL" id="KRL58651.1"/>
    </source>
</evidence>
<organism evidence="2 3">
    <name type="scientific">Latilactobacillus fuchuensis DSM 14340 = JCM 11249</name>
    <dbReference type="NCBI Taxonomy" id="1423747"/>
    <lineage>
        <taxon>Bacteria</taxon>
        <taxon>Bacillati</taxon>
        <taxon>Bacillota</taxon>
        <taxon>Bacilli</taxon>
        <taxon>Lactobacillales</taxon>
        <taxon>Lactobacillaceae</taxon>
        <taxon>Latilactobacillus</taxon>
    </lineage>
</organism>
<comment type="caution">
    <text evidence="2">The sequence shown here is derived from an EMBL/GenBank/DDBJ whole genome shotgun (WGS) entry which is preliminary data.</text>
</comment>
<dbReference type="Pfam" id="PF00814">
    <property type="entry name" value="TsaD"/>
    <property type="match status" value="1"/>
</dbReference>
<protein>
    <recommendedName>
        <fullName evidence="1">Gcp-like domain-containing protein</fullName>
    </recommendedName>
</protein>
<dbReference type="Proteomes" id="UP000051264">
    <property type="component" value="Unassembled WGS sequence"/>
</dbReference>
<dbReference type="PATRIC" id="fig|1423747.3.peg.82"/>
<dbReference type="SUPFAM" id="SSF53067">
    <property type="entry name" value="Actin-like ATPase domain"/>
    <property type="match status" value="2"/>
</dbReference>
<dbReference type="RefSeq" id="WP_025082736.1">
    <property type="nucleotide sequence ID" value="NZ_AZEX01000064.1"/>
</dbReference>
<dbReference type="OrthoDB" id="9784166at2"/>
<dbReference type="InterPro" id="IPR043129">
    <property type="entry name" value="ATPase_NBD"/>
</dbReference>